<organism evidence="1 2">
    <name type="scientific">Ravibacter arvi</name>
    <dbReference type="NCBI Taxonomy" id="2051041"/>
    <lineage>
        <taxon>Bacteria</taxon>
        <taxon>Pseudomonadati</taxon>
        <taxon>Bacteroidota</taxon>
        <taxon>Cytophagia</taxon>
        <taxon>Cytophagales</taxon>
        <taxon>Spirosomataceae</taxon>
        <taxon>Ravibacter</taxon>
    </lineage>
</organism>
<comment type="caution">
    <text evidence="1">The sequence shown here is derived from an EMBL/GenBank/DDBJ whole genome shotgun (WGS) entry which is preliminary data.</text>
</comment>
<keyword evidence="2" id="KW-1185">Reference proteome</keyword>
<dbReference type="RefSeq" id="WP_345028679.1">
    <property type="nucleotide sequence ID" value="NZ_BAABEY010000020.1"/>
</dbReference>
<evidence type="ECO:0000313" key="2">
    <source>
        <dbReference type="Proteomes" id="UP001501508"/>
    </source>
</evidence>
<sequence length="612" mass="71005">MGKWLLLFGFLCVGGWANGQEKPKLSPAEKDSIRYTRLKERFYKRKITKSIYRLFFNDVYNRKKQSGEVVSIDSNPFAAYEGWTVRNITIRQLNMLGTSVHDTNRVSNKFQSFVSNKLHRNTNESVIRNSMLFFSEGDLVDPVLFKDNERILRQSEVLLDARIIIVPIENDLNRVDVLVLTQDVWPIIPEGSFGGFDNFRAGVTNHNVRGWSHSNTVSARWRAEDTLQQLGVRAIYRVPYIGRTFITGEMGVIWERDLKQPFLRFSRPFLSVETVHAGAFETGLREVREYRKEADNVKETITFLTQFGYYNIWYGRAFRLNRNRNDQNKRIVVAARYYKNHFLKRPQVTADSNRLFWNKNTLLFSVGYSNRNYKRDLLIFGFGRTEDVPIGSMMTFTAGRDNSEFGGRGYVGARFSKGGYLPGKSGYLYGLLDAGSYVQLNKLHQSVISTTVNYFTPLMHLRLSQFRQFVNFRYTQGFRRDALEYINLTDEYGIRGVFSDQLVGKKRLNMGMETVLFSPGSFLGFRAAHFVFADFGMIANTDRLWKGKLYQAYGLGVRLRNEHLTFNTIEFRLGFYPNIPTLSSDWRFRISGHTSLRLQDFDMGAPEITPFR</sequence>
<reference evidence="2" key="1">
    <citation type="journal article" date="2019" name="Int. J. Syst. Evol. Microbiol.">
        <title>The Global Catalogue of Microorganisms (GCM) 10K type strain sequencing project: providing services to taxonomists for standard genome sequencing and annotation.</title>
        <authorList>
            <consortium name="The Broad Institute Genomics Platform"/>
            <consortium name="The Broad Institute Genome Sequencing Center for Infectious Disease"/>
            <person name="Wu L."/>
            <person name="Ma J."/>
        </authorList>
    </citation>
    <scope>NUCLEOTIDE SEQUENCE [LARGE SCALE GENOMIC DNA]</scope>
    <source>
        <strain evidence="2">JCM 31920</strain>
    </source>
</reference>
<accession>A0ABP8LZ07</accession>
<protein>
    <recommendedName>
        <fullName evidence="3">Bacterial surface antigen (D15) domain-containing protein</fullName>
    </recommendedName>
</protein>
<evidence type="ECO:0008006" key="3">
    <source>
        <dbReference type="Google" id="ProtNLM"/>
    </source>
</evidence>
<dbReference type="EMBL" id="BAABEY010000020">
    <property type="protein sequence ID" value="GAA4439251.1"/>
    <property type="molecule type" value="Genomic_DNA"/>
</dbReference>
<proteinExistence type="predicted"/>
<dbReference type="Proteomes" id="UP001501508">
    <property type="component" value="Unassembled WGS sequence"/>
</dbReference>
<evidence type="ECO:0000313" key="1">
    <source>
        <dbReference type="EMBL" id="GAA4439251.1"/>
    </source>
</evidence>
<gene>
    <name evidence="1" type="ORF">GCM10023091_21160</name>
</gene>
<name>A0ABP8LZ07_9BACT</name>